<evidence type="ECO:0000256" key="1">
    <source>
        <dbReference type="ARBA" id="ARBA00004651"/>
    </source>
</evidence>
<evidence type="ECO:0000256" key="4">
    <source>
        <dbReference type="ARBA" id="ARBA00022989"/>
    </source>
</evidence>
<sequence length="336" mass="36348">MTVLVEKTEAAPAVDEAPPNELAGWVVRAAALLVDVLPAIAVVATMALVWLAVPPQSLWWWESVSVLVFAVLATMANRVVLPAVLGWSLGRALLGISVVQQDGTAVGIGRLLLRELAHLLDTLSVFVGWLWPLWDSRRRTFADLLLGTEVHVVGTDRRPADIKRHSAIAIGVAVALCVAGAAISVFAIYLPDRAADRTRTEVNEQGPKIVAQMLTYDPKSLQQDFDHARSLTTDKYRPELVKQQEAVQKGHPVINEYWVTDSTVLSASRNDATMLLFMQGHRGGGDEERFITATVRVALVKGKDGHWLVDNLDVVTKPKPAPAKGAPPGAPPKGGK</sequence>
<comment type="subcellular location">
    <subcellularLocation>
        <location evidence="1">Cell membrane</location>
        <topology evidence="1">Multi-pass membrane protein</topology>
    </subcellularLocation>
</comment>
<keyword evidence="2" id="KW-1003">Cell membrane</keyword>
<dbReference type="PANTHER" id="PTHR36115">
    <property type="entry name" value="PROLINE-RICH ANTIGEN HOMOLOG-RELATED"/>
    <property type="match status" value="1"/>
</dbReference>
<feature type="transmembrane region" description="Helical" evidence="7">
    <location>
        <begin position="25"/>
        <end position="51"/>
    </location>
</feature>
<proteinExistence type="predicted"/>
<dbReference type="InterPro" id="IPR010432">
    <property type="entry name" value="RDD"/>
</dbReference>
<evidence type="ECO:0000313" key="9">
    <source>
        <dbReference type="EMBL" id="UMB70045.1"/>
    </source>
</evidence>
<feature type="transmembrane region" description="Helical" evidence="7">
    <location>
        <begin position="167"/>
        <end position="190"/>
    </location>
</feature>
<accession>A0ABY3VKV9</accession>
<evidence type="ECO:0000313" key="10">
    <source>
        <dbReference type="Proteomes" id="UP001055336"/>
    </source>
</evidence>
<keyword evidence="10" id="KW-1185">Reference proteome</keyword>
<name>A0ABY3VKV9_9MYCO</name>
<feature type="transmembrane region" description="Helical" evidence="7">
    <location>
        <begin position="111"/>
        <end position="131"/>
    </location>
</feature>
<protein>
    <submittedName>
        <fullName evidence="9">RDD family protein</fullName>
    </submittedName>
</protein>
<dbReference type="Pfam" id="PF06271">
    <property type="entry name" value="RDD"/>
    <property type="match status" value="1"/>
</dbReference>
<evidence type="ECO:0000256" key="3">
    <source>
        <dbReference type="ARBA" id="ARBA00022692"/>
    </source>
</evidence>
<evidence type="ECO:0000256" key="5">
    <source>
        <dbReference type="ARBA" id="ARBA00023136"/>
    </source>
</evidence>
<evidence type="ECO:0000259" key="8">
    <source>
        <dbReference type="Pfam" id="PF06271"/>
    </source>
</evidence>
<gene>
    <name evidence="9" type="ORF">MKK62_01415</name>
</gene>
<evidence type="ECO:0000256" key="2">
    <source>
        <dbReference type="ARBA" id="ARBA00022475"/>
    </source>
</evidence>
<keyword evidence="5 7" id="KW-0472">Membrane</keyword>
<dbReference type="InterPro" id="IPR051791">
    <property type="entry name" value="Pra-immunoreactive"/>
</dbReference>
<dbReference type="RefSeq" id="WP_240261775.1">
    <property type="nucleotide sequence ID" value="NZ_CP092488.2"/>
</dbReference>
<dbReference type="PANTHER" id="PTHR36115:SF6">
    <property type="entry name" value="PROLINE-RICH ANTIGEN HOMOLOG"/>
    <property type="match status" value="1"/>
</dbReference>
<keyword evidence="4 7" id="KW-1133">Transmembrane helix</keyword>
<feature type="region of interest" description="Disordered" evidence="6">
    <location>
        <begin position="316"/>
        <end position="336"/>
    </location>
</feature>
<dbReference type="Proteomes" id="UP001055336">
    <property type="component" value="Chromosome"/>
</dbReference>
<organism evidence="9 10">
    <name type="scientific">Mycobacterium paraterrae</name>
    <dbReference type="NCBI Taxonomy" id="577492"/>
    <lineage>
        <taxon>Bacteria</taxon>
        <taxon>Bacillati</taxon>
        <taxon>Actinomycetota</taxon>
        <taxon>Actinomycetes</taxon>
        <taxon>Mycobacteriales</taxon>
        <taxon>Mycobacteriaceae</taxon>
        <taxon>Mycobacterium</taxon>
    </lineage>
</organism>
<reference evidence="9" key="1">
    <citation type="submission" date="2022-08" db="EMBL/GenBank/DDBJ databases">
        <title>Whole genome sequencing of non-tuberculosis mycobacteria type-strains.</title>
        <authorList>
            <person name="Igarashi Y."/>
            <person name="Osugi A."/>
            <person name="Mitarai S."/>
        </authorList>
    </citation>
    <scope>NUCLEOTIDE SEQUENCE</scope>
    <source>
        <strain evidence="9">DSM 45127</strain>
    </source>
</reference>
<feature type="domain" description="RDD" evidence="8">
    <location>
        <begin position="22"/>
        <end position="146"/>
    </location>
</feature>
<dbReference type="EMBL" id="CP092488">
    <property type="protein sequence ID" value="UMB70045.1"/>
    <property type="molecule type" value="Genomic_DNA"/>
</dbReference>
<evidence type="ECO:0000256" key="7">
    <source>
        <dbReference type="SAM" id="Phobius"/>
    </source>
</evidence>
<keyword evidence="3 7" id="KW-0812">Transmembrane</keyword>
<evidence type="ECO:0000256" key="6">
    <source>
        <dbReference type="SAM" id="MobiDB-lite"/>
    </source>
</evidence>